<dbReference type="PROSITE" id="PS50932">
    <property type="entry name" value="HTH_LACI_2"/>
    <property type="match status" value="1"/>
</dbReference>
<proteinExistence type="predicted"/>
<evidence type="ECO:0000259" key="4">
    <source>
        <dbReference type="PROSITE" id="PS50932"/>
    </source>
</evidence>
<dbReference type="InterPro" id="IPR028082">
    <property type="entry name" value="Peripla_BP_I"/>
</dbReference>
<dbReference type="CDD" id="cd01392">
    <property type="entry name" value="HTH_LacI"/>
    <property type="match status" value="1"/>
</dbReference>
<dbReference type="STRING" id="1391627.SAMN05216464_10147"/>
<dbReference type="GO" id="GO:0000976">
    <property type="term" value="F:transcription cis-regulatory region binding"/>
    <property type="evidence" value="ECO:0007669"/>
    <property type="project" value="TreeGrafter"/>
</dbReference>
<dbReference type="RefSeq" id="WP_091142261.1">
    <property type="nucleotide sequence ID" value="NZ_FNAI01000001.1"/>
</dbReference>
<keyword evidence="3" id="KW-0804">Transcription</keyword>
<dbReference type="Pfam" id="PF13377">
    <property type="entry name" value="Peripla_BP_3"/>
    <property type="match status" value="1"/>
</dbReference>
<protein>
    <submittedName>
        <fullName evidence="5">Transcriptional regulator, LacI family</fullName>
    </submittedName>
</protein>
<dbReference type="Pfam" id="PF00356">
    <property type="entry name" value="LacI"/>
    <property type="match status" value="1"/>
</dbReference>
<dbReference type="AlphaFoldDB" id="A0A1G6SVI4"/>
<dbReference type="CDD" id="cd19977">
    <property type="entry name" value="PBP1_EndR-like"/>
    <property type="match status" value="1"/>
</dbReference>
<dbReference type="PANTHER" id="PTHR30146:SF109">
    <property type="entry name" value="HTH-TYPE TRANSCRIPTIONAL REGULATOR GALS"/>
    <property type="match status" value="1"/>
</dbReference>
<dbReference type="Gene3D" id="3.40.50.2300">
    <property type="match status" value="2"/>
</dbReference>
<dbReference type="Proteomes" id="UP000199072">
    <property type="component" value="Unassembled WGS sequence"/>
</dbReference>
<dbReference type="SUPFAM" id="SSF47413">
    <property type="entry name" value="lambda repressor-like DNA-binding domains"/>
    <property type="match status" value="1"/>
</dbReference>
<dbReference type="SMART" id="SM00354">
    <property type="entry name" value="HTH_LACI"/>
    <property type="match status" value="1"/>
</dbReference>
<dbReference type="OrthoDB" id="9803256at2"/>
<name>A0A1G6SVI4_9SPHI</name>
<accession>A0A1G6SVI4</accession>
<evidence type="ECO:0000256" key="3">
    <source>
        <dbReference type="ARBA" id="ARBA00023163"/>
    </source>
</evidence>
<sequence length="351" mass="38880">MIKKKISIKDIAQLTNTSITTVSFVLNGKGRISKEITKKIMDVARENGYEPNRMAIGLRTGMSKVIGLIVESIGGPFFGEMAKVIEEEAEKAGYRIIYCSTNNNLQKGRDVIKMLSQQLVDGYIITPFNGLEKEIQSLVDDGKPVILIDGYFPDLGIPHVLVDNYNSTFNAINCFIQSGYRNIGFVTADLDLIQLHDRMSGYKAALKANDIKEDKKKIFKLPFNTDKAEAVKALKTFIGQQKQMDAIFFTTNYLGTLGLQTIKDMGLSIPDDLAVISFDDNEIFSLYPPGITTVQQPTYEIAKSAIDVLLAQMNGQSGAFEVKLQIPSRLIERGSTSPKKIITPSFKRKAG</sequence>
<keyword evidence="2" id="KW-0238">DNA-binding</keyword>
<dbReference type="Gene3D" id="1.10.260.40">
    <property type="entry name" value="lambda repressor-like DNA-binding domains"/>
    <property type="match status" value="1"/>
</dbReference>
<evidence type="ECO:0000256" key="2">
    <source>
        <dbReference type="ARBA" id="ARBA00023125"/>
    </source>
</evidence>
<feature type="domain" description="HTH lacI-type" evidence="4">
    <location>
        <begin position="6"/>
        <end position="60"/>
    </location>
</feature>
<reference evidence="5 6" key="1">
    <citation type="submission" date="2016-10" db="EMBL/GenBank/DDBJ databases">
        <authorList>
            <person name="de Groot N.N."/>
        </authorList>
    </citation>
    <scope>NUCLEOTIDE SEQUENCE [LARGE SCALE GENOMIC DNA]</scope>
    <source>
        <strain evidence="5 6">47C3B</strain>
    </source>
</reference>
<evidence type="ECO:0000256" key="1">
    <source>
        <dbReference type="ARBA" id="ARBA00023015"/>
    </source>
</evidence>
<evidence type="ECO:0000313" key="6">
    <source>
        <dbReference type="Proteomes" id="UP000199072"/>
    </source>
</evidence>
<gene>
    <name evidence="5" type="ORF">SAMN05216464_10147</name>
</gene>
<keyword evidence="1" id="KW-0805">Transcription regulation</keyword>
<dbReference type="InterPro" id="IPR000843">
    <property type="entry name" value="HTH_LacI"/>
</dbReference>
<dbReference type="InterPro" id="IPR010982">
    <property type="entry name" value="Lambda_DNA-bd_dom_sf"/>
</dbReference>
<dbReference type="GO" id="GO:0003700">
    <property type="term" value="F:DNA-binding transcription factor activity"/>
    <property type="evidence" value="ECO:0007669"/>
    <property type="project" value="TreeGrafter"/>
</dbReference>
<dbReference type="EMBL" id="FNAI01000001">
    <property type="protein sequence ID" value="SDD20237.1"/>
    <property type="molecule type" value="Genomic_DNA"/>
</dbReference>
<dbReference type="SUPFAM" id="SSF53822">
    <property type="entry name" value="Periplasmic binding protein-like I"/>
    <property type="match status" value="1"/>
</dbReference>
<dbReference type="PANTHER" id="PTHR30146">
    <property type="entry name" value="LACI-RELATED TRANSCRIPTIONAL REPRESSOR"/>
    <property type="match status" value="1"/>
</dbReference>
<evidence type="ECO:0000313" key="5">
    <source>
        <dbReference type="EMBL" id="SDD20237.1"/>
    </source>
</evidence>
<dbReference type="InterPro" id="IPR046335">
    <property type="entry name" value="LacI/GalR-like_sensor"/>
</dbReference>
<keyword evidence="6" id="KW-1185">Reference proteome</keyword>
<organism evidence="5 6">
    <name type="scientific">Mucilaginibacter pineti</name>
    <dbReference type="NCBI Taxonomy" id="1391627"/>
    <lineage>
        <taxon>Bacteria</taxon>
        <taxon>Pseudomonadati</taxon>
        <taxon>Bacteroidota</taxon>
        <taxon>Sphingobacteriia</taxon>
        <taxon>Sphingobacteriales</taxon>
        <taxon>Sphingobacteriaceae</taxon>
        <taxon>Mucilaginibacter</taxon>
    </lineage>
</organism>